<feature type="transmembrane region" description="Helical" evidence="7">
    <location>
        <begin position="283"/>
        <end position="303"/>
    </location>
</feature>
<dbReference type="InterPro" id="IPR002528">
    <property type="entry name" value="MATE_fam"/>
</dbReference>
<organism evidence="8">
    <name type="scientific">hydrothermal vent metagenome</name>
    <dbReference type="NCBI Taxonomy" id="652676"/>
    <lineage>
        <taxon>unclassified sequences</taxon>
        <taxon>metagenomes</taxon>
        <taxon>ecological metagenomes</taxon>
    </lineage>
</organism>
<name>A0A3B0U481_9ZZZZ</name>
<feature type="transmembrane region" description="Helical" evidence="7">
    <location>
        <begin position="324"/>
        <end position="343"/>
    </location>
</feature>
<accession>A0A3B0U481</accession>
<feature type="transmembrane region" description="Helical" evidence="7">
    <location>
        <begin position="65"/>
        <end position="87"/>
    </location>
</feature>
<keyword evidence="4 7" id="KW-0812">Transmembrane</keyword>
<comment type="subcellular location">
    <subcellularLocation>
        <location evidence="1">Cell membrane</location>
        <topology evidence="1">Multi-pass membrane protein</topology>
    </subcellularLocation>
</comment>
<dbReference type="InterPro" id="IPR052031">
    <property type="entry name" value="Membrane_Transporter-Flippase"/>
</dbReference>
<evidence type="ECO:0000256" key="3">
    <source>
        <dbReference type="ARBA" id="ARBA00022475"/>
    </source>
</evidence>
<keyword evidence="2" id="KW-0813">Transport</keyword>
<dbReference type="EMBL" id="UOEO01000165">
    <property type="protein sequence ID" value="VAW21322.1"/>
    <property type="molecule type" value="Genomic_DNA"/>
</dbReference>
<feature type="transmembrane region" description="Helical" evidence="7">
    <location>
        <begin position="241"/>
        <end position="263"/>
    </location>
</feature>
<feature type="transmembrane region" description="Helical" evidence="7">
    <location>
        <begin position="418"/>
        <end position="438"/>
    </location>
</feature>
<evidence type="ECO:0000256" key="4">
    <source>
        <dbReference type="ARBA" id="ARBA00022692"/>
    </source>
</evidence>
<evidence type="ECO:0000256" key="7">
    <source>
        <dbReference type="SAM" id="Phobius"/>
    </source>
</evidence>
<evidence type="ECO:0000256" key="1">
    <source>
        <dbReference type="ARBA" id="ARBA00004651"/>
    </source>
</evidence>
<dbReference type="AlphaFoldDB" id="A0A3B0U481"/>
<dbReference type="NCBIfam" id="TIGR00797">
    <property type="entry name" value="matE"/>
    <property type="match status" value="1"/>
</dbReference>
<gene>
    <name evidence="8" type="ORF">MNBD_ALPHA12-1699</name>
</gene>
<feature type="transmembrane region" description="Helical" evidence="7">
    <location>
        <begin position="21"/>
        <end position="45"/>
    </location>
</feature>
<feature type="transmembrane region" description="Helical" evidence="7">
    <location>
        <begin position="201"/>
        <end position="220"/>
    </location>
</feature>
<feature type="transmembrane region" description="Helical" evidence="7">
    <location>
        <begin position="174"/>
        <end position="195"/>
    </location>
</feature>
<dbReference type="PANTHER" id="PTHR43549">
    <property type="entry name" value="MULTIDRUG RESISTANCE PROTEIN YPNP-RELATED"/>
    <property type="match status" value="1"/>
</dbReference>
<feature type="transmembrane region" description="Helical" evidence="7">
    <location>
        <begin position="388"/>
        <end position="412"/>
    </location>
</feature>
<evidence type="ECO:0000313" key="8">
    <source>
        <dbReference type="EMBL" id="VAW21322.1"/>
    </source>
</evidence>
<protein>
    <submittedName>
        <fullName evidence="8">MATE efflux family protein</fullName>
    </submittedName>
</protein>
<dbReference type="PANTHER" id="PTHR43549:SF2">
    <property type="entry name" value="MULTIDRUG RESISTANCE PROTEIN NORM-RELATED"/>
    <property type="match status" value="1"/>
</dbReference>
<keyword evidence="3" id="KW-1003">Cell membrane</keyword>
<feature type="transmembrane region" description="Helical" evidence="7">
    <location>
        <begin position="355"/>
        <end position="376"/>
    </location>
</feature>
<keyword evidence="5 7" id="KW-1133">Transmembrane helix</keyword>
<dbReference type="Pfam" id="PF01554">
    <property type="entry name" value="MatE"/>
    <property type="match status" value="2"/>
</dbReference>
<proteinExistence type="predicted"/>
<dbReference type="GO" id="GO:0015297">
    <property type="term" value="F:antiporter activity"/>
    <property type="evidence" value="ECO:0007669"/>
    <property type="project" value="InterPro"/>
</dbReference>
<keyword evidence="6 7" id="KW-0472">Membrane</keyword>
<evidence type="ECO:0000256" key="2">
    <source>
        <dbReference type="ARBA" id="ARBA00022448"/>
    </source>
</evidence>
<evidence type="ECO:0000256" key="5">
    <source>
        <dbReference type="ARBA" id="ARBA00022989"/>
    </source>
</evidence>
<feature type="transmembrane region" description="Helical" evidence="7">
    <location>
        <begin position="99"/>
        <end position="120"/>
    </location>
</feature>
<dbReference type="InterPro" id="IPR048279">
    <property type="entry name" value="MdtK-like"/>
</dbReference>
<sequence length="456" mass="48305">MSNQSGRGRAVFTQGSTMRHVAIMTSTSAIGLMSVFFVDAISLFYISRLNDVAQTAAVGRASYVLAFIIGITIGMMIGVSVLVARAIGANRYQDARSYAGSAVIAVLLVNTIIAAGMLLARDQLLAMLNAKGEALSYAQTYLTITLPSMPFFGVGVVAMGVLRAKGDARRAMTITLAGGILTAILDPIFIFGFGFEVVGAAMVSSGVRGGFALLGLYYMIGVHDMIRWPSFSRFFRDVRALMSISAPAMLTNIAAPVGAFLIAQKIAEYGDDALAGQSVVDRLIPLAFGVIFALSGAVGPIIGQNAGAGLMGRVRQTLVDGIKFNVIYVLFAWGLLYLGRNLIIDVYSASGDMALMINLFATIIAASFMFNGLLFVTNATFNNLGKPIWATGFNWSRQTLGVIPFIALGSYWGGLKGIAWGVLAGSVPFALLALWAAFHLINVQSWPAGQAKPEVT</sequence>
<feature type="transmembrane region" description="Helical" evidence="7">
    <location>
        <begin position="140"/>
        <end position="162"/>
    </location>
</feature>
<evidence type="ECO:0000256" key="6">
    <source>
        <dbReference type="ARBA" id="ARBA00023136"/>
    </source>
</evidence>
<dbReference type="GO" id="GO:0042910">
    <property type="term" value="F:xenobiotic transmembrane transporter activity"/>
    <property type="evidence" value="ECO:0007669"/>
    <property type="project" value="InterPro"/>
</dbReference>
<dbReference type="PIRSF" id="PIRSF006603">
    <property type="entry name" value="DinF"/>
    <property type="match status" value="1"/>
</dbReference>
<dbReference type="GO" id="GO:0005886">
    <property type="term" value="C:plasma membrane"/>
    <property type="evidence" value="ECO:0007669"/>
    <property type="project" value="UniProtKB-SubCell"/>
</dbReference>
<reference evidence="8" key="1">
    <citation type="submission" date="2018-06" db="EMBL/GenBank/DDBJ databases">
        <authorList>
            <person name="Zhirakovskaya E."/>
        </authorList>
    </citation>
    <scope>NUCLEOTIDE SEQUENCE</scope>
</reference>